<evidence type="ECO:0000256" key="3">
    <source>
        <dbReference type="ARBA" id="ARBA00022679"/>
    </source>
</evidence>
<reference evidence="8 9" key="1">
    <citation type="submission" date="2017-07" db="EMBL/GenBank/DDBJ databases">
        <title>An improved, manually edited Actinidia chinensis var. chinensis (kiwifruit) genome highlights the challenges associated with draft genomes and gene prediction in plants.</title>
        <authorList>
            <person name="Pilkington S."/>
            <person name="Crowhurst R."/>
            <person name="Hilario E."/>
            <person name="Nardozza S."/>
            <person name="Fraser L."/>
            <person name="Peng Y."/>
            <person name="Gunaseelan K."/>
            <person name="Simpson R."/>
            <person name="Tahir J."/>
            <person name="Deroles S."/>
            <person name="Templeton K."/>
            <person name="Luo Z."/>
            <person name="Davy M."/>
            <person name="Cheng C."/>
            <person name="Mcneilage M."/>
            <person name="Scaglione D."/>
            <person name="Liu Y."/>
            <person name="Zhang Q."/>
            <person name="Datson P."/>
            <person name="De Silva N."/>
            <person name="Gardiner S."/>
            <person name="Bassett H."/>
            <person name="Chagne D."/>
            <person name="Mccallum J."/>
            <person name="Dzierzon H."/>
            <person name="Deng C."/>
            <person name="Wang Y.-Y."/>
            <person name="Barron N."/>
            <person name="Manako K."/>
            <person name="Bowen J."/>
            <person name="Foster T."/>
            <person name="Erridge Z."/>
            <person name="Tiffin H."/>
            <person name="Waite C."/>
            <person name="Davies K."/>
            <person name="Grierson E."/>
            <person name="Laing W."/>
            <person name="Kirk R."/>
            <person name="Chen X."/>
            <person name="Wood M."/>
            <person name="Montefiori M."/>
            <person name="Brummell D."/>
            <person name="Schwinn K."/>
            <person name="Catanach A."/>
            <person name="Fullerton C."/>
            <person name="Li D."/>
            <person name="Meiyalaghan S."/>
            <person name="Nieuwenhuizen N."/>
            <person name="Read N."/>
            <person name="Prakash R."/>
            <person name="Hunter D."/>
            <person name="Zhang H."/>
            <person name="Mckenzie M."/>
            <person name="Knabel M."/>
            <person name="Harris A."/>
            <person name="Allan A."/>
            <person name="Chen A."/>
            <person name="Janssen B."/>
            <person name="Plunkett B."/>
            <person name="Dwamena C."/>
            <person name="Voogd C."/>
            <person name="Leif D."/>
            <person name="Lafferty D."/>
            <person name="Souleyre E."/>
            <person name="Varkonyi-Gasic E."/>
            <person name="Gambi F."/>
            <person name="Hanley J."/>
            <person name="Yao J.-L."/>
            <person name="Cheung J."/>
            <person name="David K."/>
            <person name="Warren B."/>
            <person name="Marsh K."/>
            <person name="Snowden K."/>
            <person name="Lin-Wang K."/>
            <person name="Brian L."/>
            <person name="Martinez-Sanchez M."/>
            <person name="Wang M."/>
            <person name="Ileperuma N."/>
            <person name="Macnee N."/>
            <person name="Campin R."/>
            <person name="Mcatee P."/>
            <person name="Drummond R."/>
            <person name="Espley R."/>
            <person name="Ireland H."/>
            <person name="Wu R."/>
            <person name="Atkinson R."/>
            <person name="Karunairetnam S."/>
            <person name="Bulley S."/>
            <person name="Chunkath S."/>
            <person name="Hanley Z."/>
            <person name="Storey R."/>
            <person name="Thrimawithana A."/>
            <person name="Thomson S."/>
            <person name="David C."/>
            <person name="Testolin R."/>
        </authorList>
    </citation>
    <scope>NUCLEOTIDE SEQUENCE [LARGE SCALE GENOMIC DNA]</scope>
    <source>
        <strain evidence="9">cv. Red5</strain>
        <tissue evidence="8">Young leaf</tissue>
    </source>
</reference>
<keyword evidence="2 5" id="KW-0328">Glycosyltransferase</keyword>
<evidence type="ECO:0000259" key="7">
    <source>
        <dbReference type="Pfam" id="PF26168"/>
    </source>
</evidence>
<dbReference type="FunFam" id="3.40.50.2000:FF:000060">
    <property type="entry name" value="Glycosyltransferase"/>
    <property type="match status" value="1"/>
</dbReference>
<dbReference type="SUPFAM" id="SSF53756">
    <property type="entry name" value="UDP-Glycosyltransferase/glycogen phosphorylase"/>
    <property type="match status" value="1"/>
</dbReference>
<reference evidence="9" key="2">
    <citation type="journal article" date="2018" name="BMC Genomics">
        <title>A manually annotated Actinidia chinensis var. chinensis (kiwifruit) genome highlights the challenges associated with draft genomes and gene prediction in plants.</title>
        <authorList>
            <person name="Pilkington S.M."/>
            <person name="Crowhurst R."/>
            <person name="Hilario E."/>
            <person name="Nardozza S."/>
            <person name="Fraser L."/>
            <person name="Peng Y."/>
            <person name="Gunaseelan K."/>
            <person name="Simpson R."/>
            <person name="Tahir J."/>
            <person name="Deroles S.C."/>
            <person name="Templeton K."/>
            <person name="Luo Z."/>
            <person name="Davy M."/>
            <person name="Cheng C."/>
            <person name="McNeilage M."/>
            <person name="Scaglione D."/>
            <person name="Liu Y."/>
            <person name="Zhang Q."/>
            <person name="Datson P."/>
            <person name="De Silva N."/>
            <person name="Gardiner S.E."/>
            <person name="Bassett H."/>
            <person name="Chagne D."/>
            <person name="McCallum J."/>
            <person name="Dzierzon H."/>
            <person name="Deng C."/>
            <person name="Wang Y.Y."/>
            <person name="Barron L."/>
            <person name="Manako K."/>
            <person name="Bowen J."/>
            <person name="Foster T.M."/>
            <person name="Erridge Z.A."/>
            <person name="Tiffin H."/>
            <person name="Waite C.N."/>
            <person name="Davies K.M."/>
            <person name="Grierson E.P."/>
            <person name="Laing W.A."/>
            <person name="Kirk R."/>
            <person name="Chen X."/>
            <person name="Wood M."/>
            <person name="Montefiori M."/>
            <person name="Brummell D.A."/>
            <person name="Schwinn K.E."/>
            <person name="Catanach A."/>
            <person name="Fullerton C."/>
            <person name="Li D."/>
            <person name="Meiyalaghan S."/>
            <person name="Nieuwenhuizen N."/>
            <person name="Read N."/>
            <person name="Prakash R."/>
            <person name="Hunter D."/>
            <person name="Zhang H."/>
            <person name="McKenzie M."/>
            <person name="Knabel M."/>
            <person name="Harris A."/>
            <person name="Allan A.C."/>
            <person name="Gleave A."/>
            <person name="Chen A."/>
            <person name="Janssen B.J."/>
            <person name="Plunkett B."/>
            <person name="Ampomah-Dwamena C."/>
            <person name="Voogd C."/>
            <person name="Leif D."/>
            <person name="Lafferty D."/>
            <person name="Souleyre E.J.F."/>
            <person name="Varkonyi-Gasic E."/>
            <person name="Gambi F."/>
            <person name="Hanley J."/>
            <person name="Yao J.L."/>
            <person name="Cheung J."/>
            <person name="David K.M."/>
            <person name="Warren B."/>
            <person name="Marsh K."/>
            <person name="Snowden K.C."/>
            <person name="Lin-Wang K."/>
            <person name="Brian L."/>
            <person name="Martinez-Sanchez M."/>
            <person name="Wang M."/>
            <person name="Ileperuma N."/>
            <person name="Macnee N."/>
            <person name="Campin R."/>
            <person name="McAtee P."/>
            <person name="Drummond R.S.M."/>
            <person name="Espley R.V."/>
            <person name="Ireland H.S."/>
            <person name="Wu R."/>
            <person name="Atkinson R.G."/>
            <person name="Karunairetnam S."/>
            <person name="Bulley S."/>
            <person name="Chunkath S."/>
            <person name="Hanley Z."/>
            <person name="Storey R."/>
            <person name="Thrimawithana A.H."/>
            <person name="Thomson S."/>
            <person name="David C."/>
            <person name="Testolin R."/>
            <person name="Huang H."/>
            <person name="Hellens R.P."/>
            <person name="Schaffer R.J."/>
        </authorList>
    </citation>
    <scope>NUCLEOTIDE SEQUENCE [LARGE SCALE GENOMIC DNA]</scope>
    <source>
        <strain evidence="9">cv. Red5</strain>
    </source>
</reference>
<comment type="similarity">
    <text evidence="1 5">Belongs to the UDP-glycosyltransferase family.</text>
</comment>
<dbReference type="AlphaFoldDB" id="A0A2R6PWR1"/>
<proteinExistence type="inferred from homology"/>
<dbReference type="InterPro" id="IPR002213">
    <property type="entry name" value="UDP_glucos_trans"/>
</dbReference>
<evidence type="ECO:0000313" key="9">
    <source>
        <dbReference type="Proteomes" id="UP000241394"/>
    </source>
</evidence>
<dbReference type="Pfam" id="PF00201">
    <property type="entry name" value="UDPGT"/>
    <property type="match status" value="1"/>
</dbReference>
<keyword evidence="4" id="KW-0284">Flavonoid biosynthesis</keyword>
<dbReference type="PANTHER" id="PTHR48044">
    <property type="entry name" value="GLYCOSYLTRANSFERASE"/>
    <property type="match status" value="1"/>
</dbReference>
<dbReference type="InterPro" id="IPR058980">
    <property type="entry name" value="Glyco_transf_N"/>
</dbReference>
<evidence type="ECO:0000256" key="2">
    <source>
        <dbReference type="ARBA" id="ARBA00022676"/>
    </source>
</evidence>
<dbReference type="EMBL" id="NKQK01000022">
    <property type="protein sequence ID" value="PSR98200.1"/>
    <property type="molecule type" value="Genomic_DNA"/>
</dbReference>
<dbReference type="GO" id="GO:0008194">
    <property type="term" value="F:UDP-glycosyltransferase activity"/>
    <property type="evidence" value="ECO:0007669"/>
    <property type="project" value="InterPro"/>
</dbReference>
<gene>
    <name evidence="8" type="ORF">CEY00_Acc24798</name>
</gene>
<evidence type="ECO:0000256" key="6">
    <source>
        <dbReference type="RuleBase" id="RU362057"/>
    </source>
</evidence>
<dbReference type="InterPro" id="IPR035595">
    <property type="entry name" value="UDP_glycos_trans_CS"/>
</dbReference>
<sequence length="473" mass="52947">MDSMDSRESKIKVVMLPWLAHGHVSPFLELSKALARRNFHIYFCSTPIILTSLNKKLIANNNNNNHSLTIELVELHLPSSPELPPHHHTTNGLPPHLMTVLKTAFDEAGPPFTAILKTLSPHLVIYDHNQPWAPAMASSQNIPAVQFLTYGATSASRVLHLLKNLEKQFPFPEFSFPISFRREKAEASSDEEGRKKDIYQFLEAMKRSCGIVLIKSFRDLEGKCIDFLSVLAEKKIVPVGPLVESPPPMKTDEDIGIIDWLDKKNESSTVFVSFGSECFLTKEEIQDLAHGLELSEVSFIWVIRFPLGEKIIRAKEVIPEGFLKRVGERGMVVEGWAPQAQILAHSSTGGFVSHCGWSSVMESMSFGVPVIAMPMKLDQPLNARLVEVVGVGVEVKRDENERFGAEEIAQVIKKVLVDENGESVRTKAREFGEKMRGKGEEQIDEVVEELVQLCRDNTVQAIRSVAQSFSREN</sequence>
<evidence type="ECO:0000256" key="1">
    <source>
        <dbReference type="ARBA" id="ARBA00009995"/>
    </source>
</evidence>
<evidence type="ECO:0000313" key="8">
    <source>
        <dbReference type="EMBL" id="PSR98200.1"/>
    </source>
</evidence>
<dbReference type="PANTHER" id="PTHR48044:SF39">
    <property type="entry name" value="GLYCOSYLTRANSFERASE"/>
    <property type="match status" value="1"/>
</dbReference>
<dbReference type="PROSITE" id="PS00375">
    <property type="entry name" value="UDPGT"/>
    <property type="match status" value="1"/>
</dbReference>
<protein>
    <recommendedName>
        <fullName evidence="6">Glycosyltransferase</fullName>
        <ecNumber evidence="6">2.4.1.-</ecNumber>
    </recommendedName>
</protein>
<dbReference type="OrthoDB" id="5835829at2759"/>
<comment type="caution">
    <text evidence="8">The sequence shown here is derived from an EMBL/GenBank/DDBJ whole genome shotgun (WGS) entry which is preliminary data.</text>
</comment>
<evidence type="ECO:0000256" key="5">
    <source>
        <dbReference type="RuleBase" id="RU003718"/>
    </source>
</evidence>
<dbReference type="EC" id="2.4.1.-" evidence="6"/>
<accession>A0A2R6PWR1</accession>
<dbReference type="STRING" id="1590841.A0A2R6PWR1"/>
<dbReference type="OMA" id="KIRDNMN"/>
<evidence type="ECO:0000256" key="4">
    <source>
        <dbReference type="ARBA" id="ARBA00023241"/>
    </source>
</evidence>
<dbReference type="CDD" id="cd03784">
    <property type="entry name" value="GT1_Gtf-like"/>
    <property type="match status" value="1"/>
</dbReference>
<dbReference type="GO" id="GO:0016138">
    <property type="term" value="P:glycoside biosynthetic process"/>
    <property type="evidence" value="ECO:0007669"/>
    <property type="project" value="UniProtKB-ARBA"/>
</dbReference>
<keyword evidence="3 5" id="KW-0808">Transferase</keyword>
<keyword evidence="9" id="KW-1185">Reference proteome</keyword>
<dbReference type="GO" id="GO:0009813">
    <property type="term" value="P:flavonoid biosynthetic process"/>
    <property type="evidence" value="ECO:0007669"/>
    <property type="project" value="UniProtKB-KW"/>
</dbReference>
<dbReference type="Gramene" id="PSR98200">
    <property type="protein sequence ID" value="PSR98200"/>
    <property type="gene ID" value="CEY00_Acc24798"/>
</dbReference>
<dbReference type="Pfam" id="PF26168">
    <property type="entry name" value="Glyco_transf_N"/>
    <property type="match status" value="1"/>
</dbReference>
<dbReference type="Gene3D" id="3.40.50.2000">
    <property type="entry name" value="Glycogen Phosphorylase B"/>
    <property type="match status" value="2"/>
</dbReference>
<feature type="domain" description="Glycosyltransferase N-terminal" evidence="7">
    <location>
        <begin position="10"/>
        <end position="242"/>
    </location>
</feature>
<dbReference type="InParanoid" id="A0A2R6PWR1"/>
<name>A0A2R6PWR1_ACTCC</name>
<dbReference type="Proteomes" id="UP000241394">
    <property type="component" value="Chromosome LG22"/>
</dbReference>
<organism evidence="8 9">
    <name type="scientific">Actinidia chinensis var. chinensis</name>
    <name type="common">Chinese soft-hair kiwi</name>
    <dbReference type="NCBI Taxonomy" id="1590841"/>
    <lineage>
        <taxon>Eukaryota</taxon>
        <taxon>Viridiplantae</taxon>
        <taxon>Streptophyta</taxon>
        <taxon>Embryophyta</taxon>
        <taxon>Tracheophyta</taxon>
        <taxon>Spermatophyta</taxon>
        <taxon>Magnoliopsida</taxon>
        <taxon>eudicotyledons</taxon>
        <taxon>Gunneridae</taxon>
        <taxon>Pentapetalae</taxon>
        <taxon>asterids</taxon>
        <taxon>Ericales</taxon>
        <taxon>Actinidiaceae</taxon>
        <taxon>Actinidia</taxon>
    </lineage>
</organism>